<name>X0ZFP1_9ZZZZ</name>
<reference evidence="1" key="1">
    <citation type="journal article" date="2014" name="Front. Microbiol.">
        <title>High frequency of phylogenetically diverse reductive dehalogenase-homologous genes in deep subseafloor sedimentary metagenomes.</title>
        <authorList>
            <person name="Kawai M."/>
            <person name="Futagami T."/>
            <person name="Toyoda A."/>
            <person name="Takaki Y."/>
            <person name="Nishi S."/>
            <person name="Hori S."/>
            <person name="Arai W."/>
            <person name="Tsubouchi T."/>
            <person name="Morono Y."/>
            <person name="Uchiyama I."/>
            <person name="Ito T."/>
            <person name="Fujiyama A."/>
            <person name="Inagaki F."/>
            <person name="Takami H."/>
        </authorList>
    </citation>
    <scope>NUCLEOTIDE SEQUENCE</scope>
    <source>
        <strain evidence="1">Expedition CK06-06</strain>
    </source>
</reference>
<comment type="caution">
    <text evidence="1">The sequence shown here is derived from an EMBL/GenBank/DDBJ whole genome shotgun (WGS) entry which is preliminary data.</text>
</comment>
<protein>
    <submittedName>
        <fullName evidence="1">Uncharacterized protein</fullName>
    </submittedName>
</protein>
<sequence length="33" mass="3960">WPYNNKYPGDKIIVSKDVAERWEQVELAKIIKK</sequence>
<feature type="non-terminal residue" evidence="1">
    <location>
        <position position="1"/>
    </location>
</feature>
<proteinExistence type="predicted"/>
<dbReference type="EMBL" id="BART01004961">
    <property type="protein sequence ID" value="GAG59153.1"/>
    <property type="molecule type" value="Genomic_DNA"/>
</dbReference>
<dbReference type="AlphaFoldDB" id="X0ZFP1"/>
<organism evidence="1">
    <name type="scientific">marine sediment metagenome</name>
    <dbReference type="NCBI Taxonomy" id="412755"/>
    <lineage>
        <taxon>unclassified sequences</taxon>
        <taxon>metagenomes</taxon>
        <taxon>ecological metagenomes</taxon>
    </lineage>
</organism>
<gene>
    <name evidence="1" type="ORF">S01H4_11946</name>
</gene>
<evidence type="ECO:0000313" key="1">
    <source>
        <dbReference type="EMBL" id="GAG59153.1"/>
    </source>
</evidence>
<accession>X0ZFP1</accession>